<name>A0ABQ2HEN6_9BACT</name>
<reference evidence="9" key="1">
    <citation type="journal article" date="2019" name="Int. J. Syst. Evol. Microbiol.">
        <title>The Global Catalogue of Microorganisms (GCM) 10K type strain sequencing project: providing services to taxonomists for standard genome sequencing and annotation.</title>
        <authorList>
            <consortium name="The Broad Institute Genomics Platform"/>
            <consortium name="The Broad Institute Genome Sequencing Center for Infectious Disease"/>
            <person name="Wu L."/>
            <person name="Ma J."/>
        </authorList>
    </citation>
    <scope>NUCLEOTIDE SEQUENCE [LARGE SCALE GENOMIC DNA]</scope>
    <source>
        <strain evidence="9">CGMCC 1.6375</strain>
    </source>
</reference>
<sequence length="643" mass="73009">MKLYFRTFLLVLLYNQAFAQNPDPAAILKRIQQSRQDTNRVLAYIEYGQYLENQNLDSAGKYYLKADALSEQLNYDLGRFKFRSNYTYILNLQGKFEEGLKLNRESYEIAKRMNHQVNIGKSLNNIAASYTYMGNFTEAIKYYQQAASQFDKLGMKEFLPRLYISIGTAFEHANLFNKSLVYKHKALQLARPMKDSLQLADILTNIGGCYFNLKRYNEALAHFKEGLVVSEKIHSEIFVTQAYAGLCRTNRLLKNLSEAWIYGQKGLDLARKTGNVFLELDCLRALMFLAEDDKKIDLSAKYTKEALTIAEANNMTDHLVELYEDYATDLARQNNYKAAYDYLMKYSILNDSIQGIDVQKQLQELDTKYLTAQKEKQIVTLEAEKQTRNTLIYGLIVGLVALLAIAVLVYRNIAFRRRVAEQEVLQLQQEKQLVATNSILKGQEEERTRVARDLHDGLGGLLSGIKLTLNSVKGNVILPEESAMTFTRALTQLDGAISEMRRVAHSMMPESLVRFGLIDALSDFCDGISTSGRLKVTMQAFGFDDKRLDSQVEVVLYRIIQELLNNVLKYADASEAQVQLTWVENNVSVTVEDNGKGFDVKNLEQNKGAGLRNVQARVDYLNGTLDIQSKPGEGTSVLVEITL</sequence>
<dbReference type="Pfam" id="PF13424">
    <property type="entry name" value="TPR_12"/>
    <property type="match status" value="1"/>
</dbReference>
<dbReference type="Pfam" id="PF13374">
    <property type="entry name" value="TPR_10"/>
    <property type="match status" value="1"/>
</dbReference>
<evidence type="ECO:0000256" key="1">
    <source>
        <dbReference type="ARBA" id="ARBA00022679"/>
    </source>
</evidence>
<accession>A0ABQ2HEN6</accession>
<keyword evidence="5" id="KW-0472">Membrane</keyword>
<dbReference type="InterPro" id="IPR003594">
    <property type="entry name" value="HATPase_dom"/>
</dbReference>
<dbReference type="InterPro" id="IPR011990">
    <property type="entry name" value="TPR-like_helical_dom_sf"/>
</dbReference>
<dbReference type="PROSITE" id="PS50109">
    <property type="entry name" value="HIS_KIN"/>
    <property type="match status" value="1"/>
</dbReference>
<dbReference type="InterPro" id="IPR005467">
    <property type="entry name" value="His_kinase_dom"/>
</dbReference>
<dbReference type="Gene3D" id="3.30.565.10">
    <property type="entry name" value="Histidine kinase-like ATPase, C-terminal domain"/>
    <property type="match status" value="1"/>
</dbReference>
<protein>
    <submittedName>
        <fullName evidence="8">Two-component sensor histidine kinase</fullName>
    </submittedName>
</protein>
<dbReference type="InterPro" id="IPR019734">
    <property type="entry name" value="TPR_rpt"/>
</dbReference>
<evidence type="ECO:0000256" key="6">
    <source>
        <dbReference type="SAM" id="SignalP"/>
    </source>
</evidence>
<keyword evidence="4" id="KW-0802">TPR repeat</keyword>
<dbReference type="Pfam" id="PF02518">
    <property type="entry name" value="HATPase_c"/>
    <property type="match status" value="1"/>
</dbReference>
<evidence type="ECO:0000313" key="8">
    <source>
        <dbReference type="EMBL" id="GGM76608.1"/>
    </source>
</evidence>
<dbReference type="SUPFAM" id="SSF55874">
    <property type="entry name" value="ATPase domain of HSP90 chaperone/DNA topoisomerase II/histidine kinase"/>
    <property type="match status" value="1"/>
</dbReference>
<evidence type="ECO:0000256" key="3">
    <source>
        <dbReference type="ARBA" id="ARBA00023012"/>
    </source>
</evidence>
<evidence type="ECO:0000313" key="9">
    <source>
        <dbReference type="Proteomes" id="UP000632339"/>
    </source>
</evidence>
<dbReference type="Pfam" id="PF07730">
    <property type="entry name" value="HisKA_3"/>
    <property type="match status" value="1"/>
</dbReference>
<dbReference type="PROSITE" id="PS50005">
    <property type="entry name" value="TPR"/>
    <property type="match status" value="1"/>
</dbReference>
<evidence type="ECO:0000256" key="4">
    <source>
        <dbReference type="PROSITE-ProRule" id="PRU00339"/>
    </source>
</evidence>
<gene>
    <name evidence="8" type="ORF">GCM10010967_05260</name>
</gene>
<evidence type="ECO:0000259" key="7">
    <source>
        <dbReference type="PROSITE" id="PS50109"/>
    </source>
</evidence>
<feature type="domain" description="Histidine kinase" evidence="7">
    <location>
        <begin position="556"/>
        <end position="643"/>
    </location>
</feature>
<dbReference type="SUPFAM" id="SSF48452">
    <property type="entry name" value="TPR-like"/>
    <property type="match status" value="2"/>
</dbReference>
<keyword evidence="1" id="KW-0808">Transferase</keyword>
<feature type="transmembrane region" description="Helical" evidence="5">
    <location>
        <begin position="391"/>
        <end position="410"/>
    </location>
</feature>
<dbReference type="SMART" id="SM00387">
    <property type="entry name" value="HATPase_c"/>
    <property type="match status" value="1"/>
</dbReference>
<keyword evidence="5" id="KW-1133">Transmembrane helix</keyword>
<organism evidence="8 9">
    <name type="scientific">Dyadobacter beijingensis</name>
    <dbReference type="NCBI Taxonomy" id="365489"/>
    <lineage>
        <taxon>Bacteria</taxon>
        <taxon>Pseudomonadati</taxon>
        <taxon>Bacteroidota</taxon>
        <taxon>Cytophagia</taxon>
        <taxon>Cytophagales</taxon>
        <taxon>Spirosomataceae</taxon>
        <taxon>Dyadobacter</taxon>
    </lineage>
</organism>
<dbReference type="CDD" id="cd16917">
    <property type="entry name" value="HATPase_UhpB-NarQ-NarX-like"/>
    <property type="match status" value="1"/>
</dbReference>
<dbReference type="PANTHER" id="PTHR24421">
    <property type="entry name" value="NITRATE/NITRITE SENSOR PROTEIN NARX-RELATED"/>
    <property type="match status" value="1"/>
</dbReference>
<keyword evidence="3" id="KW-0902">Two-component regulatory system</keyword>
<feature type="chain" id="PRO_5045755002" evidence="6">
    <location>
        <begin position="20"/>
        <end position="643"/>
    </location>
</feature>
<dbReference type="Proteomes" id="UP000632339">
    <property type="component" value="Unassembled WGS sequence"/>
</dbReference>
<dbReference type="Gene3D" id="1.25.40.10">
    <property type="entry name" value="Tetratricopeptide repeat domain"/>
    <property type="match status" value="2"/>
</dbReference>
<comment type="caution">
    <text evidence="8">The sequence shown here is derived from an EMBL/GenBank/DDBJ whole genome shotgun (WGS) entry which is preliminary data.</text>
</comment>
<dbReference type="Gene3D" id="1.20.5.1930">
    <property type="match status" value="1"/>
</dbReference>
<proteinExistence type="predicted"/>
<keyword evidence="5" id="KW-0812">Transmembrane</keyword>
<keyword evidence="2 8" id="KW-0418">Kinase</keyword>
<keyword evidence="9" id="KW-1185">Reference proteome</keyword>
<evidence type="ECO:0000256" key="5">
    <source>
        <dbReference type="SAM" id="Phobius"/>
    </source>
</evidence>
<dbReference type="InterPro" id="IPR036890">
    <property type="entry name" value="HATPase_C_sf"/>
</dbReference>
<dbReference type="RefSeq" id="WP_019941882.1">
    <property type="nucleotide sequence ID" value="NZ_BMLI01000001.1"/>
</dbReference>
<dbReference type="InterPro" id="IPR011712">
    <property type="entry name" value="Sig_transdc_His_kin_sub3_dim/P"/>
</dbReference>
<evidence type="ECO:0000256" key="2">
    <source>
        <dbReference type="ARBA" id="ARBA00022777"/>
    </source>
</evidence>
<dbReference type="InterPro" id="IPR050482">
    <property type="entry name" value="Sensor_HK_TwoCompSys"/>
</dbReference>
<dbReference type="GO" id="GO:0016301">
    <property type="term" value="F:kinase activity"/>
    <property type="evidence" value="ECO:0007669"/>
    <property type="project" value="UniProtKB-KW"/>
</dbReference>
<dbReference type="EMBL" id="BMLI01000001">
    <property type="protein sequence ID" value="GGM76608.1"/>
    <property type="molecule type" value="Genomic_DNA"/>
</dbReference>
<feature type="repeat" description="TPR" evidence="4">
    <location>
        <begin position="200"/>
        <end position="233"/>
    </location>
</feature>
<dbReference type="SMART" id="SM00028">
    <property type="entry name" value="TPR"/>
    <property type="match status" value="4"/>
</dbReference>
<feature type="signal peptide" evidence="6">
    <location>
        <begin position="1"/>
        <end position="19"/>
    </location>
</feature>
<keyword evidence="6" id="KW-0732">Signal</keyword>